<comment type="caution">
    <text evidence="1">The sequence shown here is derived from an EMBL/GenBank/DDBJ whole genome shotgun (WGS) entry which is preliminary data.</text>
</comment>
<evidence type="ECO:0000313" key="1">
    <source>
        <dbReference type="EMBL" id="RAU20797.1"/>
    </source>
</evidence>
<proteinExistence type="predicted"/>
<protein>
    <recommendedName>
        <fullName evidence="3">Glycosyltransferase family 1 protein</fullName>
    </recommendedName>
</protein>
<evidence type="ECO:0008006" key="3">
    <source>
        <dbReference type="Google" id="ProtNLM"/>
    </source>
</evidence>
<dbReference type="AlphaFoldDB" id="A0A364NV65"/>
<organism evidence="1 2">
    <name type="scientific">Paramagnetospirillum kuznetsovii</name>
    <dbReference type="NCBI Taxonomy" id="2053833"/>
    <lineage>
        <taxon>Bacteria</taxon>
        <taxon>Pseudomonadati</taxon>
        <taxon>Pseudomonadota</taxon>
        <taxon>Alphaproteobacteria</taxon>
        <taxon>Rhodospirillales</taxon>
        <taxon>Magnetospirillaceae</taxon>
        <taxon>Paramagnetospirillum</taxon>
    </lineage>
</organism>
<keyword evidence="2" id="KW-1185">Reference proteome</keyword>
<accession>A0A364NV65</accession>
<name>A0A364NV65_9PROT</name>
<dbReference type="EMBL" id="PGTO01000016">
    <property type="protein sequence ID" value="RAU20797.1"/>
    <property type="molecule type" value="Genomic_DNA"/>
</dbReference>
<feature type="non-terminal residue" evidence="1">
    <location>
        <position position="1"/>
    </location>
</feature>
<gene>
    <name evidence="1" type="ORF">CU669_16110</name>
</gene>
<reference evidence="1 2" key="1">
    <citation type="submission" date="2017-11" db="EMBL/GenBank/DDBJ databases">
        <title>Draft genome sequence of magnetotactic bacterium Magnetospirillum kuznetsovii LBB-42.</title>
        <authorList>
            <person name="Grouzdev D.S."/>
            <person name="Rysina M.S."/>
            <person name="Baslerov R.V."/>
            <person name="Koziaeva V."/>
        </authorList>
    </citation>
    <scope>NUCLEOTIDE SEQUENCE [LARGE SCALE GENOMIC DNA]</scope>
    <source>
        <strain evidence="1 2">LBB-42</strain>
    </source>
</reference>
<dbReference type="Proteomes" id="UP000251075">
    <property type="component" value="Unassembled WGS sequence"/>
</dbReference>
<dbReference type="RefSeq" id="WP_161539684.1">
    <property type="nucleotide sequence ID" value="NZ_PGTO01000016.1"/>
</dbReference>
<sequence>TPMHFNIFLKNHHVTGLASLEDIIRPICAGMIEGGHEVQFEYEHLLPRPWVNLIFEYFPDMTLVDELAEARRQFGRDLVLGLIGTEDLSDTISMGEAGEQTRLDNMRQAMPLFDFIWSIVPVDDYARLFPDCQPAHFLPLGHCPTLTLAPTRHLGIDVMLYGKLNAWRGPVVQTLLEQGARVQATFGDMPEYIRWNMLGRSKMVLDMRRGKVVRYMSPSRICAALHCGTLVVAETFDTSPLASLYRYAQAADYGDLAETCLDLMADETKRAARAAQLFGRFAKETSMRANIEALLPTIPA</sequence>
<evidence type="ECO:0000313" key="2">
    <source>
        <dbReference type="Proteomes" id="UP000251075"/>
    </source>
</evidence>